<feature type="non-terminal residue" evidence="1">
    <location>
        <position position="70"/>
    </location>
</feature>
<comment type="caution">
    <text evidence="1">The sequence shown here is derived from an EMBL/GenBank/DDBJ whole genome shotgun (WGS) entry which is preliminary data.</text>
</comment>
<name>A0A9K3DE96_9EUKA</name>
<gene>
    <name evidence="1" type="ORF">KIPB_016683</name>
</gene>
<evidence type="ECO:0000313" key="1">
    <source>
        <dbReference type="EMBL" id="GIQ92740.1"/>
    </source>
</evidence>
<reference evidence="1 2" key="1">
    <citation type="journal article" date="2018" name="PLoS ONE">
        <title>The draft genome of Kipferlia bialata reveals reductive genome evolution in fornicate parasites.</title>
        <authorList>
            <person name="Tanifuji G."/>
            <person name="Takabayashi S."/>
            <person name="Kume K."/>
            <person name="Takagi M."/>
            <person name="Nakayama T."/>
            <person name="Kamikawa R."/>
            <person name="Inagaki Y."/>
            <person name="Hashimoto T."/>
        </authorList>
    </citation>
    <scope>NUCLEOTIDE SEQUENCE [LARGE SCALE GENOMIC DNA]</scope>
    <source>
        <strain evidence="1">NY0173</strain>
    </source>
</reference>
<dbReference type="AlphaFoldDB" id="A0A9K3DE96"/>
<feature type="non-terminal residue" evidence="1">
    <location>
        <position position="1"/>
    </location>
</feature>
<accession>A0A9K3DE96</accession>
<dbReference type="EMBL" id="BDIP01010420">
    <property type="protein sequence ID" value="GIQ92740.1"/>
    <property type="molecule type" value="Genomic_DNA"/>
</dbReference>
<keyword evidence="2" id="KW-1185">Reference proteome</keyword>
<evidence type="ECO:0000313" key="2">
    <source>
        <dbReference type="Proteomes" id="UP000265618"/>
    </source>
</evidence>
<organism evidence="1 2">
    <name type="scientific">Kipferlia bialata</name>
    <dbReference type="NCBI Taxonomy" id="797122"/>
    <lineage>
        <taxon>Eukaryota</taxon>
        <taxon>Metamonada</taxon>
        <taxon>Carpediemonas-like organisms</taxon>
        <taxon>Kipferlia</taxon>
    </lineage>
</organism>
<proteinExistence type="predicted"/>
<sequence length="70" mass="7730">KIIMPFSPVATRFKPQPVELETTHRLGGELAQIALEGAEIGEDFTHSEAFSKKSALDIKTVPANYPDKFD</sequence>
<dbReference type="Proteomes" id="UP000265618">
    <property type="component" value="Unassembled WGS sequence"/>
</dbReference>
<protein>
    <submittedName>
        <fullName evidence="1">Uncharacterized protein</fullName>
    </submittedName>
</protein>